<dbReference type="EMBL" id="LT629973">
    <property type="protein sequence ID" value="SEH93924.1"/>
    <property type="molecule type" value="Genomic_DNA"/>
</dbReference>
<dbReference type="InterPro" id="IPR036962">
    <property type="entry name" value="Glyco_hydro_3_N_sf"/>
</dbReference>
<dbReference type="KEGG" id="agl:PYTT_1900"/>
<dbReference type="Gene3D" id="3.20.20.300">
    <property type="entry name" value="Glycoside hydrolase, family 3, N-terminal domain"/>
    <property type="match status" value="1"/>
</dbReference>
<dbReference type="InterPro" id="IPR002772">
    <property type="entry name" value="Glyco_hydro_3_C"/>
</dbReference>
<organism evidence="5 6">
    <name type="scientific">Akkermansia glycaniphila</name>
    <dbReference type="NCBI Taxonomy" id="1679444"/>
    <lineage>
        <taxon>Bacteria</taxon>
        <taxon>Pseudomonadati</taxon>
        <taxon>Verrucomicrobiota</taxon>
        <taxon>Verrucomicrobiia</taxon>
        <taxon>Verrucomicrobiales</taxon>
        <taxon>Akkermansiaceae</taxon>
        <taxon>Akkermansia</taxon>
    </lineage>
</organism>
<dbReference type="FunFam" id="2.60.40.10:FF:000495">
    <property type="entry name" value="Periplasmic beta-glucosidase"/>
    <property type="match status" value="1"/>
</dbReference>
<dbReference type="InterPro" id="IPR001764">
    <property type="entry name" value="Glyco_hydro_3_N"/>
</dbReference>
<dbReference type="AlphaFoldDB" id="A0A1H6M8C0"/>
<dbReference type="SUPFAM" id="SSF52279">
    <property type="entry name" value="Beta-D-glucan exohydrolase, C-terminal domain"/>
    <property type="match status" value="1"/>
</dbReference>
<dbReference type="RefSeq" id="WP_071133430.1">
    <property type="nucleotide sequence ID" value="NZ_LIGX01000041.1"/>
</dbReference>
<dbReference type="InterPro" id="IPR017853">
    <property type="entry name" value="GH"/>
</dbReference>
<comment type="similarity">
    <text evidence="1">Belongs to the glycosyl hydrolase 3 family.</text>
</comment>
<feature type="domain" description="Fibronectin type III-like" evidence="4">
    <location>
        <begin position="661"/>
        <end position="731"/>
    </location>
</feature>
<dbReference type="InterPro" id="IPR013783">
    <property type="entry name" value="Ig-like_fold"/>
</dbReference>
<dbReference type="PANTHER" id="PTHR42715">
    <property type="entry name" value="BETA-GLUCOSIDASE"/>
    <property type="match status" value="1"/>
</dbReference>
<evidence type="ECO:0000259" key="4">
    <source>
        <dbReference type="SMART" id="SM01217"/>
    </source>
</evidence>
<evidence type="ECO:0000313" key="6">
    <source>
        <dbReference type="Proteomes" id="UP000176204"/>
    </source>
</evidence>
<evidence type="ECO:0000256" key="3">
    <source>
        <dbReference type="SAM" id="SignalP"/>
    </source>
</evidence>
<name>A0A1H6M8C0_9BACT</name>
<dbReference type="SMART" id="SM01217">
    <property type="entry name" value="Fn3_like"/>
    <property type="match status" value="1"/>
</dbReference>
<feature type="chain" id="PRO_5009604575" evidence="3">
    <location>
        <begin position="26"/>
        <end position="756"/>
    </location>
</feature>
<dbReference type="GO" id="GO:0008422">
    <property type="term" value="F:beta-glucosidase activity"/>
    <property type="evidence" value="ECO:0007669"/>
    <property type="project" value="UniProtKB-ARBA"/>
</dbReference>
<dbReference type="PANTHER" id="PTHR42715:SF10">
    <property type="entry name" value="BETA-GLUCOSIDASE"/>
    <property type="match status" value="1"/>
</dbReference>
<dbReference type="Pfam" id="PF00933">
    <property type="entry name" value="Glyco_hydro_3"/>
    <property type="match status" value="1"/>
</dbReference>
<reference evidence="6" key="1">
    <citation type="submission" date="2016-09" db="EMBL/GenBank/DDBJ databases">
        <authorList>
            <person name="Koehorst J."/>
        </authorList>
    </citation>
    <scope>NUCLEOTIDE SEQUENCE [LARGE SCALE GENOMIC DNA]</scope>
</reference>
<dbReference type="PRINTS" id="PR00133">
    <property type="entry name" value="GLHYDRLASE3"/>
</dbReference>
<sequence>MRYHSITASCFALAAISAAMGQQFADVNQKEEIKPIAPPTDASLIDAKYRNASLPIEERIDDLLPRLSMEEKAELLHGASTFSYGRIPRIGLAEFGMFDGPQGVRLEEGKPSTALPCGIAMAATWNRELVRLAGKVLGEETRAAHGRVILGPGINMMRTPLGARSFEYFGEDPYLAGMTAAGYINGVQGEGVAVCAKHWVLNDQEWARTVMNVDTDERSLREIYARPFQIAIDNSNPWSIMTSYNLVRGQYPSHNKKLNTLLYDELKWDGALVSDWGAWHGDVPAINGGCTLEMPSGKNAGKDKAIAKAVQEGRIDRNMFDAAVRRNLRLLFRIGAFDRATGGPANTPQQADIARRIAEEAVVLLKNNQNILPLSRDKIKKIAVIGPNADQYHTMADGSTLHTRGGSGAIRGTHEITPLKAIVDLFGEENVLYAPGFRFEEPKIRSCPNLKEMDPVDAAKQADIVLFFGGTDHTYDKEKLGWGVLPDSDKPDLDLKGKQAELIARIIEANPSVIVALTVGAPVQMEEWIDQVPAVLVTWYGGQEAGTAASNIIFGKANPSGKLPQTFGKKLEDWLSHSTGTISYPGVIEKDANGHDKRPEQRYGDSIWVGYRHFDKAGIAPRFPFGYGLSYTTFSFDKKNSGNKDTFEVIVTNTGKKAGAEVVQCYLSKPDGQAQMPVRELVGYEKVFLNPGESRTVSFTLTDKEKRFWNEQSGKWEIPSGTYRISIGNSSRNLPVTYTFEQEHTTPPPGNAIGTH</sequence>
<keyword evidence="2 5" id="KW-0378">Hydrolase</keyword>
<keyword evidence="6" id="KW-1185">Reference proteome</keyword>
<dbReference type="Gene3D" id="3.40.50.1700">
    <property type="entry name" value="Glycoside hydrolase family 3 C-terminal domain"/>
    <property type="match status" value="1"/>
</dbReference>
<dbReference type="InterPro" id="IPR026891">
    <property type="entry name" value="Fn3-like"/>
</dbReference>
<evidence type="ECO:0000256" key="1">
    <source>
        <dbReference type="ARBA" id="ARBA00005336"/>
    </source>
</evidence>
<feature type="signal peptide" evidence="3">
    <location>
        <begin position="1"/>
        <end position="25"/>
    </location>
</feature>
<dbReference type="STRING" id="1679444.PYTT_1900"/>
<dbReference type="InterPro" id="IPR036881">
    <property type="entry name" value="Glyco_hydro_3_C_sf"/>
</dbReference>
<accession>A0A1H6M8C0</accession>
<evidence type="ECO:0000256" key="2">
    <source>
        <dbReference type="ARBA" id="ARBA00022801"/>
    </source>
</evidence>
<keyword evidence="3" id="KW-0732">Signal</keyword>
<evidence type="ECO:0000313" key="5">
    <source>
        <dbReference type="EMBL" id="SEH93924.1"/>
    </source>
</evidence>
<dbReference type="Pfam" id="PF01915">
    <property type="entry name" value="Glyco_hydro_3_C"/>
    <property type="match status" value="1"/>
</dbReference>
<protein>
    <submittedName>
        <fullName evidence="5">Glycoside hydrolase superfamily</fullName>
    </submittedName>
</protein>
<dbReference type="GO" id="GO:0005975">
    <property type="term" value="P:carbohydrate metabolic process"/>
    <property type="evidence" value="ECO:0007669"/>
    <property type="project" value="InterPro"/>
</dbReference>
<proteinExistence type="inferred from homology"/>
<dbReference type="Proteomes" id="UP000176204">
    <property type="component" value="Chromosome I"/>
</dbReference>
<dbReference type="Gene3D" id="2.60.40.10">
    <property type="entry name" value="Immunoglobulins"/>
    <property type="match status" value="1"/>
</dbReference>
<dbReference type="InterPro" id="IPR050288">
    <property type="entry name" value="Cellulose_deg_GH3"/>
</dbReference>
<gene>
    <name evidence="5" type="ORF">PYTT_1900</name>
</gene>
<dbReference type="SUPFAM" id="SSF51445">
    <property type="entry name" value="(Trans)glycosidases"/>
    <property type="match status" value="1"/>
</dbReference>
<dbReference type="Pfam" id="PF14310">
    <property type="entry name" value="Fn3-like"/>
    <property type="match status" value="1"/>
</dbReference>